<sequence length="100" mass="11183">MNSGADLLHLFLIFCHGDELQELAQLIMQRNHLSGEKKKKIFSASVSSQASYDADEYSQNFDEGTGWAEPDNLSRSFSARFADPSRILIKNSSVRCVRGV</sequence>
<evidence type="ECO:0000313" key="1">
    <source>
        <dbReference type="EMBL" id="KAF2286929.1"/>
    </source>
</evidence>
<keyword evidence="2" id="KW-1185">Reference proteome</keyword>
<dbReference type="EMBL" id="JAAGAX010000017">
    <property type="protein sequence ID" value="KAF2286929.1"/>
    <property type="molecule type" value="Genomic_DNA"/>
</dbReference>
<dbReference type="AlphaFoldDB" id="A0A6A6KHD4"/>
<dbReference type="Proteomes" id="UP000467840">
    <property type="component" value="Chromosome 3"/>
</dbReference>
<organism evidence="1 2">
    <name type="scientific">Hevea brasiliensis</name>
    <name type="common">Para rubber tree</name>
    <name type="synonym">Siphonia brasiliensis</name>
    <dbReference type="NCBI Taxonomy" id="3981"/>
    <lineage>
        <taxon>Eukaryota</taxon>
        <taxon>Viridiplantae</taxon>
        <taxon>Streptophyta</taxon>
        <taxon>Embryophyta</taxon>
        <taxon>Tracheophyta</taxon>
        <taxon>Spermatophyta</taxon>
        <taxon>Magnoliopsida</taxon>
        <taxon>eudicotyledons</taxon>
        <taxon>Gunneridae</taxon>
        <taxon>Pentapetalae</taxon>
        <taxon>rosids</taxon>
        <taxon>fabids</taxon>
        <taxon>Malpighiales</taxon>
        <taxon>Euphorbiaceae</taxon>
        <taxon>Crotonoideae</taxon>
        <taxon>Micrandreae</taxon>
        <taxon>Hevea</taxon>
    </lineage>
</organism>
<dbReference type="PANTHER" id="PTHR33168">
    <property type="entry name" value="STRESS INDUCED PROTEIN-RELATED"/>
    <property type="match status" value="1"/>
</dbReference>
<proteinExistence type="predicted"/>
<evidence type="ECO:0000313" key="2">
    <source>
        <dbReference type="Proteomes" id="UP000467840"/>
    </source>
</evidence>
<accession>A0A6A6KHD4</accession>
<name>A0A6A6KHD4_HEVBR</name>
<gene>
    <name evidence="1" type="ORF">GH714_035576</name>
</gene>
<reference evidence="1 2" key="1">
    <citation type="journal article" date="2020" name="Mol. Plant">
        <title>The Chromosome-Based Rubber Tree Genome Provides New Insights into Spurge Genome Evolution and Rubber Biosynthesis.</title>
        <authorList>
            <person name="Liu J."/>
            <person name="Shi C."/>
            <person name="Shi C.C."/>
            <person name="Li W."/>
            <person name="Zhang Q.J."/>
            <person name="Zhang Y."/>
            <person name="Li K."/>
            <person name="Lu H.F."/>
            <person name="Shi C."/>
            <person name="Zhu S.T."/>
            <person name="Xiao Z.Y."/>
            <person name="Nan H."/>
            <person name="Yue Y."/>
            <person name="Zhu X.G."/>
            <person name="Wu Y."/>
            <person name="Hong X.N."/>
            <person name="Fan G.Y."/>
            <person name="Tong Y."/>
            <person name="Zhang D."/>
            <person name="Mao C.L."/>
            <person name="Liu Y.L."/>
            <person name="Hao S.J."/>
            <person name="Liu W.Q."/>
            <person name="Lv M.Q."/>
            <person name="Zhang H.B."/>
            <person name="Liu Y."/>
            <person name="Hu-Tang G.R."/>
            <person name="Wang J.P."/>
            <person name="Wang J.H."/>
            <person name="Sun Y.H."/>
            <person name="Ni S.B."/>
            <person name="Chen W.B."/>
            <person name="Zhang X.C."/>
            <person name="Jiao Y.N."/>
            <person name="Eichler E.E."/>
            <person name="Li G.H."/>
            <person name="Liu X."/>
            <person name="Gao L.Z."/>
        </authorList>
    </citation>
    <scope>NUCLEOTIDE SEQUENCE [LARGE SCALE GENOMIC DNA]</scope>
    <source>
        <strain evidence="2">cv. GT1</strain>
        <tissue evidence="1">Leaf</tissue>
    </source>
</reference>
<comment type="caution">
    <text evidence="1">The sequence shown here is derived from an EMBL/GenBank/DDBJ whole genome shotgun (WGS) entry which is preliminary data.</text>
</comment>
<protein>
    <submittedName>
        <fullName evidence="1">Uncharacterized protein</fullName>
    </submittedName>
</protein>